<dbReference type="EMBL" id="JAUSVR010000032">
    <property type="protein sequence ID" value="MDQ0513475.1"/>
    <property type="molecule type" value="Genomic_DNA"/>
</dbReference>
<dbReference type="Proteomes" id="UP001235094">
    <property type="component" value="Unassembled WGS sequence"/>
</dbReference>
<evidence type="ECO:0000313" key="2">
    <source>
        <dbReference type="Proteomes" id="UP001235094"/>
    </source>
</evidence>
<comment type="caution">
    <text evidence="1">The sequence shown here is derived from an EMBL/GenBank/DDBJ whole genome shotgun (WGS) entry which is preliminary data.</text>
</comment>
<reference evidence="1 2" key="1">
    <citation type="submission" date="2023-07" db="EMBL/GenBank/DDBJ databases">
        <title>Genomic Encyclopedia of Type Strains, Phase IV (KMG-IV): sequencing the most valuable type-strain genomes for metagenomic binning, comparative biology and taxonomic classification.</title>
        <authorList>
            <person name="Goeker M."/>
        </authorList>
    </citation>
    <scope>NUCLEOTIDE SEQUENCE [LARGE SCALE GENOMIC DNA]</scope>
    <source>
        <strain evidence="1 2">DSM 15561</strain>
    </source>
</reference>
<organism evidence="1 2">
    <name type="scientific">Ancylobacter amanitiformis</name>
    <dbReference type="NCBI Taxonomy" id="217069"/>
    <lineage>
        <taxon>Bacteria</taxon>
        <taxon>Pseudomonadati</taxon>
        <taxon>Pseudomonadota</taxon>
        <taxon>Alphaproteobacteria</taxon>
        <taxon>Hyphomicrobiales</taxon>
        <taxon>Xanthobacteraceae</taxon>
        <taxon>Ancylobacter</taxon>
    </lineage>
</organism>
<gene>
    <name evidence="1" type="ORF">QOZ99_004397</name>
</gene>
<dbReference type="RefSeq" id="WP_306892104.1">
    <property type="nucleotide sequence ID" value="NZ_JAUSVR010000032.1"/>
</dbReference>
<evidence type="ECO:0000313" key="1">
    <source>
        <dbReference type="EMBL" id="MDQ0513475.1"/>
    </source>
</evidence>
<name>A0ABU0LXS3_9HYPH</name>
<protein>
    <submittedName>
        <fullName evidence="1">Uncharacterized protein</fullName>
    </submittedName>
</protein>
<accession>A0ABU0LXS3</accession>
<keyword evidence="2" id="KW-1185">Reference proteome</keyword>
<proteinExistence type="predicted"/>
<sequence>MNAKKMLKLEDAAVTKNINQMNKGIEHDNLLEAIEAVDELSVISMHTDSRQVRMRCQKAMDAFGAHTF</sequence>